<keyword evidence="1" id="KW-0812">Transmembrane</keyword>
<dbReference type="AlphaFoldDB" id="A0A1W1Z625"/>
<evidence type="ECO:0000313" key="2">
    <source>
        <dbReference type="EMBL" id="SMC43388.1"/>
    </source>
</evidence>
<organism evidence="2 3">
    <name type="scientific">Moheibacter sediminis</name>
    <dbReference type="NCBI Taxonomy" id="1434700"/>
    <lineage>
        <taxon>Bacteria</taxon>
        <taxon>Pseudomonadati</taxon>
        <taxon>Bacteroidota</taxon>
        <taxon>Flavobacteriia</taxon>
        <taxon>Flavobacteriales</taxon>
        <taxon>Weeksellaceae</taxon>
        <taxon>Moheibacter</taxon>
    </lineage>
</organism>
<dbReference type="STRING" id="1434700.SAMN06296427_102203"/>
<feature type="transmembrane region" description="Helical" evidence="1">
    <location>
        <begin position="41"/>
        <end position="57"/>
    </location>
</feature>
<name>A0A1W1Z625_9FLAO</name>
<proteinExistence type="predicted"/>
<reference evidence="2 3" key="1">
    <citation type="submission" date="2017-04" db="EMBL/GenBank/DDBJ databases">
        <authorList>
            <person name="Afonso C.L."/>
            <person name="Miller P.J."/>
            <person name="Scott M.A."/>
            <person name="Spackman E."/>
            <person name="Goraichik I."/>
            <person name="Dimitrov K.M."/>
            <person name="Suarez D.L."/>
            <person name="Swayne D.E."/>
        </authorList>
    </citation>
    <scope>NUCLEOTIDE SEQUENCE [LARGE SCALE GENOMIC DNA]</scope>
    <source>
        <strain evidence="2 3">CGMCC 1.12708</strain>
    </source>
</reference>
<dbReference type="EMBL" id="FWXS01000002">
    <property type="protein sequence ID" value="SMC43388.1"/>
    <property type="molecule type" value="Genomic_DNA"/>
</dbReference>
<accession>A0A1W1Z625</accession>
<gene>
    <name evidence="2" type="ORF">SAMN06296427_102203</name>
</gene>
<protein>
    <submittedName>
        <fullName evidence="2">Uncharacterized protein</fullName>
    </submittedName>
</protein>
<keyword evidence="3" id="KW-1185">Reference proteome</keyword>
<keyword evidence="1" id="KW-0472">Membrane</keyword>
<evidence type="ECO:0000313" key="3">
    <source>
        <dbReference type="Proteomes" id="UP000192393"/>
    </source>
</evidence>
<keyword evidence="1" id="KW-1133">Transmembrane helix</keyword>
<sequence>MHNCIKIDDYKIVLFLKSCYNHSISSNNSLSLFKVFNMKKIFFSTAFILLFGLMGFSQNSEIKLLMKNATSVVVPNNFKYFHLVDSSFPIDFDEKSMTSNELQKLRNDFPDFPYEEFLSLAKSDTSLIDWNDFEIKNARIHQYQNIPQFRNLIRNYQLVPYDISKKELDEINRNKQSDVAVVRVKKEWDEQRIQRECHDVYNQNYKNIKKEDSDYFWFSKPLMSKKGFALITLNESNKGATYVFKKIDGQWKNIFVFNHWSS</sequence>
<evidence type="ECO:0000256" key="1">
    <source>
        <dbReference type="SAM" id="Phobius"/>
    </source>
</evidence>
<dbReference type="Proteomes" id="UP000192393">
    <property type="component" value="Unassembled WGS sequence"/>
</dbReference>